<evidence type="ECO:0000256" key="1">
    <source>
        <dbReference type="SAM" id="SignalP"/>
    </source>
</evidence>
<comment type="caution">
    <text evidence="3">The sequence shown here is derived from an EMBL/GenBank/DDBJ whole genome shotgun (WGS) entry which is preliminary data.</text>
</comment>
<dbReference type="PANTHER" id="PTHR47197">
    <property type="entry name" value="PROTEIN NIRF"/>
    <property type="match status" value="1"/>
</dbReference>
<reference evidence="3" key="1">
    <citation type="submission" date="2016-01" db="EMBL/GenBank/DDBJ databases">
        <authorList>
            <person name="Peeters C."/>
        </authorList>
    </citation>
    <scope>NUCLEOTIDE SEQUENCE [LARGE SCALE GENOMIC DNA]</scope>
    <source>
        <strain evidence="3">LMG 29323</strain>
    </source>
</reference>
<feature type="domain" description="Peptidase metallopeptidase" evidence="2">
    <location>
        <begin position="54"/>
        <end position="211"/>
    </location>
</feature>
<dbReference type="SMART" id="SM00235">
    <property type="entry name" value="ZnMc"/>
    <property type="match status" value="1"/>
</dbReference>
<feature type="chain" id="PRO_5007622845" evidence="1">
    <location>
        <begin position="19"/>
        <end position="572"/>
    </location>
</feature>
<dbReference type="SUPFAM" id="SSF55486">
    <property type="entry name" value="Metalloproteases ('zincins'), catalytic domain"/>
    <property type="match status" value="1"/>
</dbReference>
<dbReference type="EMBL" id="FCOE02000019">
    <property type="protein sequence ID" value="SAK80569.1"/>
    <property type="molecule type" value="Genomic_DNA"/>
</dbReference>
<dbReference type="Gene3D" id="3.40.390.10">
    <property type="entry name" value="Collagenase (Catalytic Domain)"/>
    <property type="match status" value="1"/>
</dbReference>
<protein>
    <submittedName>
        <fullName evidence="3">Astacin (Peptidase family M12A)</fullName>
    </submittedName>
</protein>
<dbReference type="GO" id="GO:0008237">
    <property type="term" value="F:metallopeptidase activity"/>
    <property type="evidence" value="ECO:0007669"/>
    <property type="project" value="InterPro"/>
</dbReference>
<dbReference type="Gene3D" id="2.130.10.10">
    <property type="entry name" value="YVTN repeat-like/Quinoprotein amine dehydrogenase"/>
    <property type="match status" value="1"/>
</dbReference>
<dbReference type="InterPro" id="IPR015943">
    <property type="entry name" value="WD40/YVTN_repeat-like_dom_sf"/>
</dbReference>
<dbReference type="AlphaFoldDB" id="A0A158CE28"/>
<feature type="signal peptide" evidence="1">
    <location>
        <begin position="1"/>
        <end position="18"/>
    </location>
</feature>
<dbReference type="GO" id="GO:0008270">
    <property type="term" value="F:zinc ion binding"/>
    <property type="evidence" value="ECO:0007669"/>
    <property type="project" value="InterPro"/>
</dbReference>
<sequence>MKGLKGLALALLSGLLISGCGDGGGTNGVSSTAKTSVEQSAAQDKATVKGYALSTVIWDRVPIGTCWDLNNADFARYSAERNWTRLAVEETWEQNSGVEFSGWQQCTNDPNYYGIRISVEDIVGSAPHTWGLGAMLNNAQGGMALNFTFKNWSPSCQGREEYCIRRIAAHEFGHALGFAHEQNRPDTPSSCIEPAQGTKGDTMVGPWDLASVMNYCNPKWNGDGKLSPTDIEMAQKFYGPRRQAVFYEVTREVAPVHLTVYDYATRAIVKEIDLGVAVPYDRASLMRSSPDGRRMYFVLANEAGNQQYLAAFDVASNSIAWVSGLNLSSSVLGMKVSSDNSRIFIAAESVSVFDAANGALKGTISAPQGLRVSQVATASDDSDVIYALASNSGLKRDWILKLSANGLNVVKTFELGDWNPYRNELAVTPDGKRAYFDGPSSPNYEQRVRELDMTSGAVREFAALTELNPLHIQTINNQQIVFTNNSSTLNPVILYDVQKGVKSTLGVLSTAVRQIQFDPKSQSIFVLKSSDFSQFDRQDDGTYKDVDLKLAYSTKGGMHYSSFGDFFAFLRK</sequence>
<keyword evidence="4" id="KW-1185">Reference proteome</keyword>
<dbReference type="InterPro" id="IPR006026">
    <property type="entry name" value="Peptidase_Metallo"/>
</dbReference>
<dbReference type="InterPro" id="IPR001506">
    <property type="entry name" value="Peptidase_M12A"/>
</dbReference>
<dbReference type="PANTHER" id="PTHR47197:SF3">
    <property type="entry name" value="DIHYDRO-HEME D1 DEHYDROGENASE"/>
    <property type="match status" value="1"/>
</dbReference>
<accession>A0A158CE28</accession>
<keyword evidence="1" id="KW-0732">Signal</keyword>
<dbReference type="PROSITE" id="PS51257">
    <property type="entry name" value="PROKAR_LIPOPROTEIN"/>
    <property type="match status" value="1"/>
</dbReference>
<gene>
    <name evidence="3" type="ORF">AWB80_05088</name>
</gene>
<dbReference type="OrthoDB" id="9008848at2"/>
<dbReference type="Proteomes" id="UP000054911">
    <property type="component" value="Unassembled WGS sequence"/>
</dbReference>
<dbReference type="InterPro" id="IPR051200">
    <property type="entry name" value="Host-pathogen_enzymatic-act"/>
</dbReference>
<dbReference type="Pfam" id="PF01400">
    <property type="entry name" value="Astacin"/>
    <property type="match status" value="1"/>
</dbReference>
<dbReference type="GO" id="GO:0006508">
    <property type="term" value="P:proteolysis"/>
    <property type="evidence" value="ECO:0007669"/>
    <property type="project" value="InterPro"/>
</dbReference>
<dbReference type="STRING" id="1777141.AWB80_05088"/>
<proteinExistence type="predicted"/>
<evidence type="ECO:0000259" key="2">
    <source>
        <dbReference type="SMART" id="SM00235"/>
    </source>
</evidence>
<dbReference type="RefSeq" id="WP_143328139.1">
    <property type="nucleotide sequence ID" value="NZ_FCOE02000019.1"/>
</dbReference>
<dbReference type="SUPFAM" id="SSF50969">
    <property type="entry name" value="YVTN repeat-like/Quinoprotein amine dehydrogenase"/>
    <property type="match status" value="1"/>
</dbReference>
<name>A0A158CE28_9BURK</name>
<dbReference type="InterPro" id="IPR011044">
    <property type="entry name" value="Quino_amine_DH_bsu"/>
</dbReference>
<evidence type="ECO:0000313" key="4">
    <source>
        <dbReference type="Proteomes" id="UP000054911"/>
    </source>
</evidence>
<evidence type="ECO:0000313" key="3">
    <source>
        <dbReference type="EMBL" id="SAK80569.1"/>
    </source>
</evidence>
<dbReference type="InterPro" id="IPR024079">
    <property type="entry name" value="MetalloPept_cat_dom_sf"/>
</dbReference>
<organism evidence="3 4">
    <name type="scientific">Caballeronia pedi</name>
    <dbReference type="NCBI Taxonomy" id="1777141"/>
    <lineage>
        <taxon>Bacteria</taxon>
        <taxon>Pseudomonadati</taxon>
        <taxon>Pseudomonadota</taxon>
        <taxon>Betaproteobacteria</taxon>
        <taxon>Burkholderiales</taxon>
        <taxon>Burkholderiaceae</taxon>
        <taxon>Caballeronia</taxon>
    </lineage>
</organism>